<dbReference type="InterPro" id="IPR012348">
    <property type="entry name" value="RNR-like"/>
</dbReference>
<dbReference type="InterPro" id="IPR009078">
    <property type="entry name" value="Ferritin-like_SF"/>
</dbReference>
<dbReference type="GO" id="GO:0016491">
    <property type="term" value="F:oxidoreductase activity"/>
    <property type="evidence" value="ECO:0007669"/>
    <property type="project" value="InterPro"/>
</dbReference>
<keyword evidence="3" id="KW-1185">Reference proteome</keyword>
<gene>
    <name evidence="2" type="ORF">DFP72DRAFT_810821</name>
</gene>
<dbReference type="Pfam" id="PF00268">
    <property type="entry name" value="Ribonuc_red_sm"/>
    <property type="match status" value="1"/>
</dbReference>
<organism evidence="2 3">
    <name type="scientific">Ephemerocybe angulata</name>
    <dbReference type="NCBI Taxonomy" id="980116"/>
    <lineage>
        <taxon>Eukaryota</taxon>
        <taxon>Fungi</taxon>
        <taxon>Dikarya</taxon>
        <taxon>Basidiomycota</taxon>
        <taxon>Agaricomycotina</taxon>
        <taxon>Agaricomycetes</taxon>
        <taxon>Agaricomycetidae</taxon>
        <taxon>Agaricales</taxon>
        <taxon>Agaricineae</taxon>
        <taxon>Psathyrellaceae</taxon>
        <taxon>Ephemerocybe</taxon>
    </lineage>
</organism>
<comment type="similarity">
    <text evidence="1">Belongs to the ribonucleoside diphosphate reductase small chain family.</text>
</comment>
<dbReference type="OrthoDB" id="2093646at2759"/>
<dbReference type="InterPro" id="IPR000358">
    <property type="entry name" value="RNR_small_fam"/>
</dbReference>
<dbReference type="GO" id="GO:0009263">
    <property type="term" value="P:deoxyribonucleotide biosynthetic process"/>
    <property type="evidence" value="ECO:0007669"/>
    <property type="project" value="InterPro"/>
</dbReference>
<reference evidence="2 3" key="1">
    <citation type="submission" date="2020-07" db="EMBL/GenBank/DDBJ databases">
        <title>Comparative genomics of pyrophilous fungi reveals a link between fire events and developmental genes.</title>
        <authorList>
            <consortium name="DOE Joint Genome Institute"/>
            <person name="Steindorff A.S."/>
            <person name="Carver A."/>
            <person name="Calhoun S."/>
            <person name="Stillman K."/>
            <person name="Liu H."/>
            <person name="Lipzen A."/>
            <person name="Pangilinan J."/>
            <person name="Labutti K."/>
            <person name="Bruns T.D."/>
            <person name="Grigoriev I.V."/>
        </authorList>
    </citation>
    <scope>NUCLEOTIDE SEQUENCE [LARGE SCALE GENOMIC DNA]</scope>
    <source>
        <strain evidence="2 3">CBS 144469</strain>
    </source>
</reference>
<dbReference type="AlphaFoldDB" id="A0A8H6I2B4"/>
<dbReference type="CDD" id="cd01049">
    <property type="entry name" value="RNRR2"/>
    <property type="match status" value="1"/>
</dbReference>
<accession>A0A8H6I2B4</accession>
<evidence type="ECO:0000313" key="2">
    <source>
        <dbReference type="EMBL" id="KAF6756128.1"/>
    </source>
</evidence>
<evidence type="ECO:0000256" key="1">
    <source>
        <dbReference type="ARBA" id="ARBA00009303"/>
    </source>
</evidence>
<dbReference type="PANTHER" id="PTHR23409:SF18">
    <property type="entry name" value="RIBONUCLEOSIDE-DIPHOSPHATE REDUCTASE SUBUNIT M2"/>
    <property type="match status" value="1"/>
</dbReference>
<proteinExistence type="inferred from homology"/>
<dbReference type="Gene3D" id="1.10.620.20">
    <property type="entry name" value="Ribonucleotide Reductase, subunit A"/>
    <property type="match status" value="1"/>
</dbReference>
<dbReference type="InterPro" id="IPR033909">
    <property type="entry name" value="RNR_small"/>
</dbReference>
<dbReference type="EMBL" id="JACGCI010000027">
    <property type="protein sequence ID" value="KAF6756128.1"/>
    <property type="molecule type" value="Genomic_DNA"/>
</dbReference>
<dbReference type="PANTHER" id="PTHR23409">
    <property type="entry name" value="RIBONUCLEOSIDE-DIPHOSPHATE REDUCTASE SMALL CHAIN"/>
    <property type="match status" value="1"/>
</dbReference>
<comment type="caution">
    <text evidence="2">The sequence shown here is derived from an EMBL/GenBank/DDBJ whole genome shotgun (WGS) entry which is preliminary data.</text>
</comment>
<sequence length="308" mass="34917">MPRHQPPLPSPIEPLLTRHHNLRSAFPIRIPTLWNMFLAARETYWLPTRLDLEEDKRQWATSMAKGEKWIVTRALAFFATSNGIVADNIICRFCQEVAYSEAKYFYGFQVVKENVHAETYAKLIDAVVPDLEEQAVLLRWSTIVPSIAFKNIWAVKWMLEARRSFADRLVAFICVQVIFSASSFAAMGWLKSRNKMPGLSLAIDMISKDGRSHLDFACALFRRVKTMPTESVIREIIREATDIEAEYATGASNCLVSVPATNLTVDLLSGSEHGLDLQEMVLFIRFVADHLLLKLGYKAAFNAYNPVS</sequence>
<dbReference type="SUPFAM" id="SSF47240">
    <property type="entry name" value="Ferritin-like"/>
    <property type="match status" value="1"/>
</dbReference>
<protein>
    <submittedName>
        <fullName evidence="2">Ribonucleotide reductase small subunit</fullName>
    </submittedName>
</protein>
<name>A0A8H6I2B4_9AGAR</name>
<evidence type="ECO:0000313" key="3">
    <source>
        <dbReference type="Proteomes" id="UP000521943"/>
    </source>
</evidence>
<dbReference type="Proteomes" id="UP000521943">
    <property type="component" value="Unassembled WGS sequence"/>
</dbReference>